<dbReference type="PANTHER" id="PTHR13159">
    <property type="entry name" value="RADIAL SPOKEHEAD-RELATED"/>
    <property type="match status" value="1"/>
</dbReference>
<gene>
    <name evidence="7" type="ORF">PPENT_87.1.T1240032</name>
</gene>
<dbReference type="CDD" id="cd22963">
    <property type="entry name" value="DD_CrRSP4-like"/>
    <property type="match status" value="2"/>
</dbReference>
<dbReference type="InterPro" id="IPR006802">
    <property type="entry name" value="Radial_spoke"/>
</dbReference>
<keyword evidence="3" id="KW-0969">Cilium</keyword>
<dbReference type="OrthoDB" id="272202at2759"/>
<dbReference type="GO" id="GO:0060294">
    <property type="term" value="P:cilium movement involved in cell motility"/>
    <property type="evidence" value="ECO:0007669"/>
    <property type="project" value="InterPro"/>
</dbReference>
<organism evidence="7 8">
    <name type="scientific">Paramecium pentaurelia</name>
    <dbReference type="NCBI Taxonomy" id="43138"/>
    <lineage>
        <taxon>Eukaryota</taxon>
        <taxon>Sar</taxon>
        <taxon>Alveolata</taxon>
        <taxon>Ciliophora</taxon>
        <taxon>Intramacronucleata</taxon>
        <taxon>Oligohymenophorea</taxon>
        <taxon>Peniculida</taxon>
        <taxon>Parameciidae</taxon>
        <taxon>Paramecium</taxon>
    </lineage>
</organism>
<evidence type="ECO:0000313" key="8">
    <source>
        <dbReference type="Proteomes" id="UP000689195"/>
    </source>
</evidence>
<comment type="subcellular location">
    <subcellularLocation>
        <location evidence="1">Cytoplasm</location>
        <location evidence="1">Cytoskeleton</location>
        <location evidence="1">Cilium axoneme</location>
    </subcellularLocation>
</comment>
<dbReference type="AlphaFoldDB" id="A0A8S1XIC6"/>
<keyword evidence="8" id="KW-1185">Reference proteome</keyword>
<comment type="caution">
    <text evidence="7">The sequence shown here is derived from an EMBL/GenBank/DDBJ whole genome shotgun (WGS) entry which is preliminary data.</text>
</comment>
<keyword evidence="5" id="KW-0966">Cell projection</keyword>
<dbReference type="PANTHER" id="PTHR13159:SF0">
    <property type="entry name" value="RADIAL SPOKE HEAD 6 HOMOLOG A"/>
    <property type="match status" value="1"/>
</dbReference>
<evidence type="ECO:0000313" key="7">
    <source>
        <dbReference type="EMBL" id="CAD8200262.1"/>
    </source>
</evidence>
<dbReference type="GO" id="GO:0035082">
    <property type="term" value="P:axoneme assembly"/>
    <property type="evidence" value="ECO:0007669"/>
    <property type="project" value="TreeGrafter"/>
</dbReference>
<sequence>MLKEKLQEIKDSNTNLYQHLNNVLTKILLDNPKNAFELFEDYSFQVKSNGFTFDKYNEFDNAERTKVTMDQAIQQKTLKLINKINLGTDEEPQESTQTGYLPNLTEESYLYEWAGIGIDENYKIFKALTLLSVTKQASKLRFWGKIMGRDKDYYIAEGVATSTVEDGELPPEVEPRGSGINTKSYWACTDILNDKDWVELPLVTPQQINISRQIKYMFTGNLESDVITNPYFFGKEKHLLKAQIVRITQSTVIIPKGQYILREGEPREIDPAPEYKLPGFHDLKTLNDWMHFNQNILNCGRLVHLIPSELPEGVEPEAYQKQIEAADPFENRLKPISNDKIQNNKPAWKIRIVGDTTDYNPLAKDTNNKVNNEKLQEIKDSNTNLYQHLNNVLTKILLDNPKNAFELFEDYSFQVKSNGFTFDKYNEFDNAERTKVTMDQAIQQKTLKLINKINLGTDEEPQESTQTGYLPNLTEESYLYEWAGIGIDENYKIFKALTLLSVTKQASKLRFWGKIMGRDKDYYIAEGVATSTVEDGELPPEVEPRGSGINTKSYWACTDILNDKDWVELPLVTPQQINISRQIKYMFTGNLESDVITNPYFFGKEKHLLKAQIVRITQSTVIIPKGQYILREGEPREIDPAPEYKLPGFHDLKTLNDWMHFNQNILNCGRLVHLIPSELPEGVEPEAYQKQIEAADPFENRLKPISNDKIQNNKPAWKIRIVGDTTDYNPLAKDTNNKVNNGVIIIKSLVWPGLVTVYSNKVLSQLYYGYGFKATNNHFYPKQPQQVQQEQPDLPEQPEPNFPAEVPQQQQD</sequence>
<name>A0A8S1XIC6_9CILI</name>
<evidence type="ECO:0000256" key="6">
    <source>
        <dbReference type="SAM" id="MobiDB-lite"/>
    </source>
</evidence>
<evidence type="ECO:0000256" key="3">
    <source>
        <dbReference type="ARBA" id="ARBA00023069"/>
    </source>
</evidence>
<evidence type="ECO:0000256" key="5">
    <source>
        <dbReference type="ARBA" id="ARBA00023273"/>
    </source>
</evidence>
<feature type="region of interest" description="Disordered" evidence="6">
    <location>
        <begin position="782"/>
        <end position="812"/>
    </location>
</feature>
<evidence type="ECO:0000256" key="1">
    <source>
        <dbReference type="ARBA" id="ARBA00004430"/>
    </source>
</evidence>
<evidence type="ECO:0000256" key="2">
    <source>
        <dbReference type="ARBA" id="ARBA00022490"/>
    </source>
</evidence>
<accession>A0A8S1XIC6</accession>
<dbReference type="Proteomes" id="UP000689195">
    <property type="component" value="Unassembled WGS sequence"/>
</dbReference>
<protein>
    <submittedName>
        <fullName evidence="7">Uncharacterized protein</fullName>
    </submittedName>
</protein>
<dbReference type="GO" id="GO:0001534">
    <property type="term" value="C:radial spoke"/>
    <property type="evidence" value="ECO:0007669"/>
    <property type="project" value="InterPro"/>
</dbReference>
<evidence type="ECO:0000256" key="4">
    <source>
        <dbReference type="ARBA" id="ARBA00023212"/>
    </source>
</evidence>
<feature type="compositionally biased region" description="Low complexity" evidence="6">
    <location>
        <begin position="782"/>
        <end position="794"/>
    </location>
</feature>
<proteinExistence type="predicted"/>
<dbReference type="Pfam" id="PF04712">
    <property type="entry name" value="Radial_spoke"/>
    <property type="match status" value="4"/>
</dbReference>
<reference evidence="7" key="1">
    <citation type="submission" date="2021-01" db="EMBL/GenBank/DDBJ databases">
        <authorList>
            <consortium name="Genoscope - CEA"/>
            <person name="William W."/>
        </authorList>
    </citation>
    <scope>NUCLEOTIDE SEQUENCE</scope>
</reference>
<dbReference type="EMBL" id="CAJJDO010000124">
    <property type="protein sequence ID" value="CAD8200262.1"/>
    <property type="molecule type" value="Genomic_DNA"/>
</dbReference>
<keyword evidence="2" id="KW-0963">Cytoplasm</keyword>
<keyword evidence="4" id="KW-0206">Cytoskeleton</keyword>